<accession>A0A427ATS3</accession>
<name>A0A427ATS3_ENSVE</name>
<evidence type="ECO:0000313" key="3">
    <source>
        <dbReference type="Proteomes" id="UP000287651"/>
    </source>
</evidence>
<proteinExistence type="predicted"/>
<feature type="compositionally biased region" description="Basic residues" evidence="1">
    <location>
        <begin position="91"/>
        <end position="107"/>
    </location>
</feature>
<feature type="region of interest" description="Disordered" evidence="1">
    <location>
        <begin position="66"/>
        <end position="115"/>
    </location>
</feature>
<evidence type="ECO:0000313" key="2">
    <source>
        <dbReference type="EMBL" id="RRT79526.1"/>
    </source>
</evidence>
<dbReference type="Proteomes" id="UP000287651">
    <property type="component" value="Unassembled WGS sequence"/>
</dbReference>
<reference evidence="2 3" key="1">
    <citation type="journal article" date="2014" name="Agronomy (Basel)">
        <title>A Draft Genome Sequence for Ensete ventricosum, the Drought-Tolerant Tree Against Hunger.</title>
        <authorList>
            <person name="Harrison J."/>
            <person name="Moore K.A."/>
            <person name="Paszkiewicz K."/>
            <person name="Jones T."/>
            <person name="Grant M."/>
            <person name="Ambacheew D."/>
            <person name="Muzemil S."/>
            <person name="Studholme D.J."/>
        </authorList>
    </citation>
    <scope>NUCLEOTIDE SEQUENCE [LARGE SCALE GENOMIC DNA]</scope>
</reference>
<sequence>MLLLIGIPFPLRLRGRETRSRHLSSPKANLQALTLIALGAKESNTSTRSGPRTTQRRTQIYQPNTLSLPSRIPSRRRTRSVAPCPAELCNRRIRRRREPKRRKKRARGFGERGEGKERVGFPLLPMNSAAVTLSLFAHASRGTCCPTSTADAA</sequence>
<evidence type="ECO:0000256" key="1">
    <source>
        <dbReference type="SAM" id="MobiDB-lite"/>
    </source>
</evidence>
<gene>
    <name evidence="2" type="ORF">B296_00025183</name>
</gene>
<dbReference type="EMBL" id="AMZH03001372">
    <property type="protein sequence ID" value="RRT79526.1"/>
    <property type="molecule type" value="Genomic_DNA"/>
</dbReference>
<comment type="caution">
    <text evidence="2">The sequence shown here is derived from an EMBL/GenBank/DDBJ whole genome shotgun (WGS) entry which is preliminary data.</text>
</comment>
<organism evidence="2 3">
    <name type="scientific">Ensete ventricosum</name>
    <name type="common">Abyssinian banana</name>
    <name type="synonym">Musa ensete</name>
    <dbReference type="NCBI Taxonomy" id="4639"/>
    <lineage>
        <taxon>Eukaryota</taxon>
        <taxon>Viridiplantae</taxon>
        <taxon>Streptophyta</taxon>
        <taxon>Embryophyta</taxon>
        <taxon>Tracheophyta</taxon>
        <taxon>Spermatophyta</taxon>
        <taxon>Magnoliopsida</taxon>
        <taxon>Liliopsida</taxon>
        <taxon>Zingiberales</taxon>
        <taxon>Musaceae</taxon>
        <taxon>Ensete</taxon>
    </lineage>
</organism>
<protein>
    <submittedName>
        <fullName evidence="2">Uncharacterized protein</fullName>
    </submittedName>
</protein>
<dbReference type="AlphaFoldDB" id="A0A427ATS3"/>